<dbReference type="STRING" id="10195.A0A3M7Q9P2"/>
<dbReference type="EMBL" id="REGN01006910">
    <property type="protein sequence ID" value="RNA07884.1"/>
    <property type="molecule type" value="Genomic_DNA"/>
</dbReference>
<dbReference type="OrthoDB" id="1043111at2759"/>
<evidence type="ECO:0000313" key="2">
    <source>
        <dbReference type="EMBL" id="RNA07884.1"/>
    </source>
</evidence>
<dbReference type="InterPro" id="IPR040015">
    <property type="entry name" value="UBL3-like"/>
</dbReference>
<dbReference type="InterPro" id="IPR029071">
    <property type="entry name" value="Ubiquitin-like_domsf"/>
</dbReference>
<dbReference type="PANTHER" id="PTHR13169">
    <property type="entry name" value="UBIQUITIN-LIKE PROTEIN 3 HCG-1 PROTEIN"/>
    <property type="match status" value="1"/>
</dbReference>
<dbReference type="SUPFAM" id="SSF54236">
    <property type="entry name" value="Ubiquitin-like"/>
    <property type="match status" value="1"/>
</dbReference>
<sequence length="134" mass="15281">MVKNTIPVDKVILKLIYVAGNDQAGKEFHVLPSLTAAQIAQQVYDEWPQEWQANKVERAEVLRLIYQGRFLHENVTLNSLNIHAGRKCVMHLVPREKIPQPNIDNSNKEKIHQSETGCCMCSIIIKQYLSSSLN</sequence>
<feature type="domain" description="UBL3-like ubiquitin" evidence="1">
    <location>
        <begin position="9"/>
        <end position="119"/>
    </location>
</feature>
<gene>
    <name evidence="2" type="ORF">BpHYR1_046576</name>
</gene>
<dbReference type="Pfam" id="PF13881">
    <property type="entry name" value="Rad60-SLD_2"/>
    <property type="match status" value="1"/>
</dbReference>
<proteinExistence type="predicted"/>
<keyword evidence="3" id="KW-1185">Reference proteome</keyword>
<organism evidence="2 3">
    <name type="scientific">Brachionus plicatilis</name>
    <name type="common">Marine rotifer</name>
    <name type="synonym">Brachionus muelleri</name>
    <dbReference type="NCBI Taxonomy" id="10195"/>
    <lineage>
        <taxon>Eukaryota</taxon>
        <taxon>Metazoa</taxon>
        <taxon>Spiralia</taxon>
        <taxon>Gnathifera</taxon>
        <taxon>Rotifera</taxon>
        <taxon>Eurotatoria</taxon>
        <taxon>Monogononta</taxon>
        <taxon>Pseudotrocha</taxon>
        <taxon>Ploima</taxon>
        <taxon>Brachionidae</taxon>
        <taxon>Brachionus</taxon>
    </lineage>
</organism>
<dbReference type="PANTHER" id="PTHR13169:SF0">
    <property type="entry name" value="UBIQUITIN-LIKE PROTEIN 3"/>
    <property type="match status" value="1"/>
</dbReference>
<dbReference type="Proteomes" id="UP000276133">
    <property type="component" value="Unassembled WGS sequence"/>
</dbReference>
<evidence type="ECO:0000313" key="3">
    <source>
        <dbReference type="Proteomes" id="UP000276133"/>
    </source>
</evidence>
<comment type="caution">
    <text evidence="2">The sequence shown here is derived from an EMBL/GenBank/DDBJ whole genome shotgun (WGS) entry which is preliminary data.</text>
</comment>
<accession>A0A3M7Q9P2</accession>
<name>A0A3M7Q9P2_BRAPC</name>
<protein>
    <submittedName>
        <fullName evidence="2">Ubiquitin 3</fullName>
    </submittedName>
</protein>
<dbReference type="AlphaFoldDB" id="A0A3M7Q9P2"/>
<reference evidence="2 3" key="1">
    <citation type="journal article" date="2018" name="Sci. Rep.">
        <title>Genomic signatures of local adaptation to the degree of environmental predictability in rotifers.</title>
        <authorList>
            <person name="Franch-Gras L."/>
            <person name="Hahn C."/>
            <person name="Garcia-Roger E.M."/>
            <person name="Carmona M.J."/>
            <person name="Serra M."/>
            <person name="Gomez A."/>
        </authorList>
    </citation>
    <scope>NUCLEOTIDE SEQUENCE [LARGE SCALE GENOMIC DNA]</scope>
    <source>
        <strain evidence="2">HYR1</strain>
    </source>
</reference>
<dbReference type="Gene3D" id="3.10.20.90">
    <property type="entry name" value="Phosphatidylinositol 3-kinase Catalytic Subunit, Chain A, domain 1"/>
    <property type="match status" value="1"/>
</dbReference>
<evidence type="ECO:0000259" key="1">
    <source>
        <dbReference type="Pfam" id="PF13881"/>
    </source>
</evidence>
<dbReference type="InterPro" id="IPR039540">
    <property type="entry name" value="UBL3-like_ubiquitin_dom"/>
</dbReference>